<keyword evidence="6" id="KW-0863">Zinc-finger</keyword>
<evidence type="ECO:0000256" key="6">
    <source>
        <dbReference type="PROSITE-ProRule" id="PRU00042"/>
    </source>
</evidence>
<dbReference type="PROSITE" id="PS00028">
    <property type="entry name" value="ZINC_FINGER_C2H2_1"/>
    <property type="match status" value="1"/>
</dbReference>
<evidence type="ECO:0000313" key="10">
    <source>
        <dbReference type="Proteomes" id="UP000237481"/>
    </source>
</evidence>
<dbReference type="Pfam" id="PF04082">
    <property type="entry name" value="Fungal_trans"/>
    <property type="match status" value="1"/>
</dbReference>
<evidence type="ECO:0000256" key="3">
    <source>
        <dbReference type="ARBA" id="ARBA00023015"/>
    </source>
</evidence>
<dbReference type="GO" id="GO:0008270">
    <property type="term" value="F:zinc ion binding"/>
    <property type="evidence" value="ECO:0007669"/>
    <property type="project" value="UniProtKB-KW"/>
</dbReference>
<keyword evidence="5" id="KW-0539">Nucleus</keyword>
<dbReference type="GO" id="GO:0003677">
    <property type="term" value="F:DNA binding"/>
    <property type="evidence" value="ECO:0007669"/>
    <property type="project" value="InterPro"/>
</dbReference>
<dbReference type="Gene3D" id="3.30.160.60">
    <property type="entry name" value="Classic Zinc Finger"/>
    <property type="match status" value="2"/>
</dbReference>
<dbReference type="SUPFAM" id="SSF57667">
    <property type="entry name" value="beta-beta-alpha zinc fingers"/>
    <property type="match status" value="1"/>
</dbReference>
<dbReference type="Proteomes" id="UP000237481">
    <property type="component" value="Unassembled WGS sequence"/>
</dbReference>
<dbReference type="CDD" id="cd12148">
    <property type="entry name" value="fungal_TF_MHR"/>
    <property type="match status" value="1"/>
</dbReference>
<evidence type="ECO:0000256" key="1">
    <source>
        <dbReference type="ARBA" id="ARBA00022723"/>
    </source>
</evidence>
<dbReference type="PANTHER" id="PTHR47660:SF2">
    <property type="entry name" value="TRANSCRIPTION FACTOR WITH C2H2 AND ZN(2)-CYS(6) DNA BINDING DOMAIN (EUROFUNG)"/>
    <property type="match status" value="1"/>
</dbReference>
<accession>A0A2S4KLP8</accession>
<dbReference type="STRING" id="94208.A0A2S4KLP8"/>
<organism evidence="9 10">
    <name type="scientific">Tolypocladium paradoxum</name>
    <dbReference type="NCBI Taxonomy" id="94208"/>
    <lineage>
        <taxon>Eukaryota</taxon>
        <taxon>Fungi</taxon>
        <taxon>Dikarya</taxon>
        <taxon>Ascomycota</taxon>
        <taxon>Pezizomycotina</taxon>
        <taxon>Sordariomycetes</taxon>
        <taxon>Hypocreomycetidae</taxon>
        <taxon>Hypocreales</taxon>
        <taxon>Ophiocordycipitaceae</taxon>
        <taxon>Tolypocladium</taxon>
    </lineage>
</organism>
<feature type="non-terminal residue" evidence="9">
    <location>
        <position position="681"/>
    </location>
</feature>
<evidence type="ECO:0000259" key="8">
    <source>
        <dbReference type="PROSITE" id="PS50157"/>
    </source>
</evidence>
<keyword evidence="2" id="KW-0862">Zinc</keyword>
<sequence>MSSDRPFVCGACSQTFSRNENLERHKRSRHESDTRKPFECTYCGVRFSRRDVCKRHVERCRRGGGARQAPPDCRGEARQPGLTVLEETAAPPILPIASISSILDQIEGSSLMGGWIQPVLSEPSSSTGAAQSSADAHIAAYFKYFHPSFPLLHRPTIRDGCPEVLNNIVIAIGGLYVARMLPEEEAASCVRSSQNLWDAGRMELGRLSGTNWTERRRILAMQAWLLHIIYGAFMGDATQYSTAKKMLRSLVDAAQDLGLLRQAVATSGSRSWIHTCHDVSIGSDADTLHNRWMMYVNEESMKLCMHTMLFLDFHISYPCNIRSLTSTIDFDWELPFSSSLWESESALAWLERLGDEPRVLALLEPDEALELPCPFLKSPTLAMQSLMSDSPSPYLLAALKASPITTLFVITNIDSLVRDLTRSYYQLPPNLSDPSPFHIFTQSQNRLIYAALRHISRIIMEREHAWEGSDRPIWTAIERMALAVKIALYKPDDLLIGGIVDSSVIAGLATAMHLTLGRYTGSRRSMLSLLQQTSGDDAVLIVLDEAVGALSSIWSGSREDALRETPWTTVATHRILLAIWRSLRWAATEMRSRTASQAQLHRRFEAPTMIFNAIMEVVLEQEEPSHSSRRTRGNNNAMPFSPDTSETRFTKAMLRFWKDRSVWAIGPSTVTVLDEIISAGF</sequence>
<feature type="domain" description="C2H2-type" evidence="8">
    <location>
        <begin position="7"/>
        <end position="35"/>
    </location>
</feature>
<dbReference type="InterPro" id="IPR036236">
    <property type="entry name" value="Znf_C2H2_sf"/>
</dbReference>
<dbReference type="SMART" id="SM00355">
    <property type="entry name" value="ZnF_C2H2"/>
    <property type="match status" value="2"/>
</dbReference>
<feature type="region of interest" description="Disordered" evidence="7">
    <location>
        <begin position="622"/>
        <end position="644"/>
    </location>
</feature>
<dbReference type="InterPro" id="IPR007219">
    <property type="entry name" value="XnlR_reg_dom"/>
</dbReference>
<dbReference type="InterPro" id="IPR013087">
    <property type="entry name" value="Znf_C2H2_type"/>
</dbReference>
<evidence type="ECO:0000256" key="2">
    <source>
        <dbReference type="ARBA" id="ARBA00022833"/>
    </source>
</evidence>
<gene>
    <name evidence="9" type="ORF">TPAR_08700</name>
</gene>
<protein>
    <recommendedName>
        <fullName evidence="8">C2H2-type domain-containing protein</fullName>
    </recommendedName>
</protein>
<dbReference type="EMBL" id="PKSG01001104">
    <property type="protein sequence ID" value="POR31089.1"/>
    <property type="molecule type" value="Genomic_DNA"/>
</dbReference>
<dbReference type="AlphaFoldDB" id="A0A2S4KLP8"/>
<dbReference type="PANTHER" id="PTHR47660">
    <property type="entry name" value="TRANSCRIPTION FACTOR WITH C2H2 AND ZN(2)-CYS(6) DNA BINDING DOMAIN (EUROFUNG)-RELATED-RELATED"/>
    <property type="match status" value="1"/>
</dbReference>
<proteinExistence type="predicted"/>
<dbReference type="GO" id="GO:0006351">
    <property type="term" value="P:DNA-templated transcription"/>
    <property type="evidence" value="ECO:0007669"/>
    <property type="project" value="InterPro"/>
</dbReference>
<evidence type="ECO:0000313" key="9">
    <source>
        <dbReference type="EMBL" id="POR31089.1"/>
    </source>
</evidence>
<keyword evidence="10" id="KW-1185">Reference proteome</keyword>
<reference evidence="9 10" key="1">
    <citation type="submission" date="2018-01" db="EMBL/GenBank/DDBJ databases">
        <title>Harnessing the power of phylogenomics to disentangle the directionality and signatures of interkingdom host jumping in the parasitic fungal genus Tolypocladium.</title>
        <authorList>
            <person name="Quandt C.A."/>
            <person name="Patterson W."/>
            <person name="Spatafora J.W."/>
        </authorList>
    </citation>
    <scope>NUCLEOTIDE SEQUENCE [LARGE SCALE GENOMIC DNA]</scope>
    <source>
        <strain evidence="9 10">NRBC 100945</strain>
    </source>
</reference>
<comment type="caution">
    <text evidence="9">The sequence shown here is derived from an EMBL/GenBank/DDBJ whole genome shotgun (WGS) entry which is preliminary data.</text>
</comment>
<evidence type="ECO:0000256" key="4">
    <source>
        <dbReference type="ARBA" id="ARBA00023163"/>
    </source>
</evidence>
<dbReference type="OrthoDB" id="8117402at2759"/>
<evidence type="ECO:0000256" key="5">
    <source>
        <dbReference type="ARBA" id="ARBA00023242"/>
    </source>
</evidence>
<dbReference type="Pfam" id="PF00096">
    <property type="entry name" value="zf-C2H2"/>
    <property type="match status" value="1"/>
</dbReference>
<name>A0A2S4KLP8_9HYPO</name>
<keyword evidence="1" id="KW-0479">Metal-binding</keyword>
<keyword evidence="4" id="KW-0804">Transcription</keyword>
<feature type="compositionally biased region" description="Polar residues" evidence="7">
    <location>
        <begin position="633"/>
        <end position="644"/>
    </location>
</feature>
<dbReference type="PROSITE" id="PS50157">
    <property type="entry name" value="ZINC_FINGER_C2H2_2"/>
    <property type="match status" value="1"/>
</dbReference>
<evidence type="ECO:0000256" key="7">
    <source>
        <dbReference type="SAM" id="MobiDB-lite"/>
    </source>
</evidence>
<keyword evidence="3" id="KW-0805">Transcription regulation</keyword>